<keyword evidence="1" id="KW-0812">Transmembrane</keyword>
<feature type="transmembrane region" description="Helical" evidence="1">
    <location>
        <begin position="101"/>
        <end position="118"/>
    </location>
</feature>
<dbReference type="AlphaFoldDB" id="A0A0G4EQT0"/>
<keyword evidence="1" id="KW-0472">Membrane</keyword>
<feature type="transmembrane region" description="Helical" evidence="1">
    <location>
        <begin position="156"/>
        <end position="176"/>
    </location>
</feature>
<accession>A0A0G4EQT0</accession>
<evidence type="ECO:0000256" key="1">
    <source>
        <dbReference type="SAM" id="Phobius"/>
    </source>
</evidence>
<keyword evidence="3" id="KW-1185">Reference proteome</keyword>
<dbReference type="PhylomeDB" id="A0A0G4EQT0"/>
<organism evidence="2 3">
    <name type="scientific">Vitrella brassicaformis (strain CCMP3155)</name>
    <dbReference type="NCBI Taxonomy" id="1169540"/>
    <lineage>
        <taxon>Eukaryota</taxon>
        <taxon>Sar</taxon>
        <taxon>Alveolata</taxon>
        <taxon>Colpodellida</taxon>
        <taxon>Vitrellaceae</taxon>
        <taxon>Vitrella</taxon>
    </lineage>
</organism>
<feature type="transmembrane region" description="Helical" evidence="1">
    <location>
        <begin position="215"/>
        <end position="231"/>
    </location>
</feature>
<proteinExistence type="predicted"/>
<dbReference type="EMBL" id="CDMY01000289">
    <property type="protein sequence ID" value="CEL99828.1"/>
    <property type="molecule type" value="Genomic_DNA"/>
</dbReference>
<feature type="transmembrane region" description="Helical" evidence="1">
    <location>
        <begin position="69"/>
        <end position="89"/>
    </location>
</feature>
<dbReference type="VEuPathDB" id="CryptoDB:Vbra_12695"/>
<dbReference type="Proteomes" id="UP000041254">
    <property type="component" value="Unassembled WGS sequence"/>
</dbReference>
<protein>
    <submittedName>
        <fullName evidence="2">Uncharacterized protein</fullName>
    </submittedName>
</protein>
<evidence type="ECO:0000313" key="2">
    <source>
        <dbReference type="EMBL" id="CEL99828.1"/>
    </source>
</evidence>
<reference evidence="2 3" key="1">
    <citation type="submission" date="2014-11" db="EMBL/GenBank/DDBJ databases">
        <authorList>
            <person name="Zhu J."/>
            <person name="Qi W."/>
            <person name="Song R."/>
        </authorList>
    </citation>
    <scope>NUCLEOTIDE SEQUENCE [LARGE SCALE GENOMIC DNA]</scope>
</reference>
<keyword evidence="1" id="KW-1133">Transmembrane helix</keyword>
<name>A0A0G4EQT0_VITBC</name>
<sequence length="239" mass="25370">MGAYELPGKLAETGRRNRGYHLGPLGPFCLPVGLIPDALFSLAYSLMACLPVAMAILHSCDRSNMLARALPVCHLVPIVIIVGLTLAAFDWLGGQQHGGSGSLRCGLRMAIALIVVAAGTPRVLGKDFCTFAAGGFRVLGAHLAVCDNGARPFRRVVAACLVLLILSLALLPYGLLKGDKVHQATREALLQLQHRRAADPGGLLIGMVSLYIREGSYYLMIAVVLALTRLLDDHLRAGG</sequence>
<feature type="transmembrane region" description="Helical" evidence="1">
    <location>
        <begin position="38"/>
        <end position="57"/>
    </location>
</feature>
<gene>
    <name evidence="2" type="ORF">Vbra_12695</name>
</gene>
<evidence type="ECO:0000313" key="3">
    <source>
        <dbReference type="Proteomes" id="UP000041254"/>
    </source>
</evidence>
<dbReference type="InParanoid" id="A0A0G4EQT0"/>